<evidence type="ECO:0000313" key="10">
    <source>
        <dbReference type="Ensembl" id="ENSLACP00000011418.1"/>
    </source>
</evidence>
<dbReference type="InParanoid" id="H3AP47"/>
<dbReference type="STRING" id="7897.ENSLACP00000011418"/>
<dbReference type="InterPro" id="IPR017970">
    <property type="entry name" value="Homeobox_CS"/>
</dbReference>
<dbReference type="PROSITE" id="PS50071">
    <property type="entry name" value="HOMEOBOX_2"/>
    <property type="match status" value="1"/>
</dbReference>
<reference evidence="10" key="2">
    <citation type="submission" date="2025-08" db="UniProtKB">
        <authorList>
            <consortium name="Ensembl"/>
        </authorList>
    </citation>
    <scope>IDENTIFICATION</scope>
</reference>
<dbReference type="GO" id="GO:0005634">
    <property type="term" value="C:nucleus"/>
    <property type="evidence" value="ECO:0007669"/>
    <property type="project" value="UniProtKB-SubCell"/>
</dbReference>
<dbReference type="AlphaFoldDB" id="H3AP47"/>
<keyword evidence="2 6" id="KW-0238">DNA-binding</keyword>
<protein>
    <submittedName>
        <fullName evidence="10">Ventral homeobox</fullName>
    </submittedName>
</protein>
<keyword evidence="3 6" id="KW-0371">Homeobox</keyword>
<keyword evidence="11" id="KW-1185">Reference proteome</keyword>
<dbReference type="Gene3D" id="1.10.10.60">
    <property type="entry name" value="Homeodomain-like"/>
    <property type="match status" value="1"/>
</dbReference>
<evidence type="ECO:0000256" key="6">
    <source>
        <dbReference type="PROSITE-ProRule" id="PRU00108"/>
    </source>
</evidence>
<dbReference type="Pfam" id="PF00046">
    <property type="entry name" value="Homeodomain"/>
    <property type="match status" value="1"/>
</dbReference>
<feature type="domain" description="Homeobox" evidence="9">
    <location>
        <begin position="133"/>
        <end position="193"/>
    </location>
</feature>
<organism evidence="10 11">
    <name type="scientific">Latimeria chalumnae</name>
    <name type="common">Coelacanth</name>
    <dbReference type="NCBI Taxonomy" id="7897"/>
    <lineage>
        <taxon>Eukaryota</taxon>
        <taxon>Metazoa</taxon>
        <taxon>Chordata</taxon>
        <taxon>Craniata</taxon>
        <taxon>Vertebrata</taxon>
        <taxon>Euteleostomi</taxon>
        <taxon>Coelacanthiformes</taxon>
        <taxon>Coelacanthidae</taxon>
        <taxon>Latimeria</taxon>
    </lineage>
</organism>
<evidence type="ECO:0000256" key="5">
    <source>
        <dbReference type="ARBA" id="ARBA00038196"/>
    </source>
</evidence>
<dbReference type="GeneTree" id="ENSGT00940000165215"/>
<evidence type="ECO:0000256" key="1">
    <source>
        <dbReference type="ARBA" id="ARBA00004123"/>
    </source>
</evidence>
<dbReference type="GO" id="GO:0003677">
    <property type="term" value="F:DNA binding"/>
    <property type="evidence" value="ECO:0007669"/>
    <property type="project" value="UniProtKB-UniRule"/>
</dbReference>
<reference evidence="10" key="3">
    <citation type="submission" date="2025-09" db="UniProtKB">
        <authorList>
            <consortium name="Ensembl"/>
        </authorList>
    </citation>
    <scope>IDENTIFICATION</scope>
</reference>
<dbReference type="HOGENOM" id="CLU_100253_0_0_1"/>
<accession>H3AP47</accession>
<dbReference type="SMART" id="SM00389">
    <property type="entry name" value="HOX"/>
    <property type="match status" value="1"/>
</dbReference>
<dbReference type="Ensembl" id="ENSLACT00000011504.1">
    <property type="protein sequence ID" value="ENSLACP00000011418.1"/>
    <property type="gene ID" value="ENSLACG00000010045.1"/>
</dbReference>
<name>H3AP47_LATCH</name>
<dbReference type="PANTHER" id="PTHR24333:SF5">
    <property type="entry name" value="VENT HOMEOBOX"/>
    <property type="match status" value="1"/>
</dbReference>
<sequence>KLFQFSSRSSLKTIVIIKTKSMGKAPYSVEWLSKSSQGSADQHELPTKESFAARRLKPHIPCLTQPQQPTSYFKDSVQVKAPTLSSPKTSSFVSVAEPESPWHSGGADWGYGSEAARSDGQSQEEGEDISKLKAPQRLRTAFTSEQIYNLEKTFKRHKYLGASERLKLAAKLQLSEIQIKTWFQNRRMKMKRQLQDMQSGAFYP</sequence>
<dbReference type="InterPro" id="IPR001356">
    <property type="entry name" value="HD"/>
</dbReference>
<dbReference type="PRINTS" id="PR00024">
    <property type="entry name" value="HOMEOBOX"/>
</dbReference>
<dbReference type="CDD" id="cd00086">
    <property type="entry name" value="homeodomain"/>
    <property type="match status" value="1"/>
</dbReference>
<dbReference type="InterPro" id="IPR050848">
    <property type="entry name" value="Homeobox_TF"/>
</dbReference>
<feature type="DNA-binding region" description="Homeobox" evidence="6">
    <location>
        <begin position="135"/>
        <end position="194"/>
    </location>
</feature>
<keyword evidence="4 6" id="KW-0539">Nucleus</keyword>
<evidence type="ECO:0000256" key="8">
    <source>
        <dbReference type="SAM" id="MobiDB-lite"/>
    </source>
</evidence>
<feature type="compositionally biased region" description="Polar residues" evidence="8">
    <location>
        <begin position="84"/>
        <end position="93"/>
    </location>
</feature>
<comment type="similarity">
    <text evidence="5">Belongs to the BAR homeobox family.</text>
</comment>
<evidence type="ECO:0000256" key="3">
    <source>
        <dbReference type="ARBA" id="ARBA00023155"/>
    </source>
</evidence>
<evidence type="ECO:0000313" key="11">
    <source>
        <dbReference type="Proteomes" id="UP000008672"/>
    </source>
</evidence>
<dbReference type="InterPro" id="IPR009057">
    <property type="entry name" value="Homeodomain-like_sf"/>
</dbReference>
<dbReference type="Proteomes" id="UP000008672">
    <property type="component" value="Unassembled WGS sequence"/>
</dbReference>
<comment type="subcellular location">
    <subcellularLocation>
        <location evidence="1 6 7">Nucleus</location>
    </subcellularLocation>
</comment>
<evidence type="ECO:0000256" key="2">
    <source>
        <dbReference type="ARBA" id="ARBA00023125"/>
    </source>
</evidence>
<dbReference type="EMBL" id="AFYH01105332">
    <property type="status" value="NOT_ANNOTATED_CDS"/>
    <property type="molecule type" value="Genomic_DNA"/>
</dbReference>
<dbReference type="eggNOG" id="KOG0488">
    <property type="taxonomic scope" value="Eukaryota"/>
</dbReference>
<proteinExistence type="inferred from homology"/>
<dbReference type="PANTHER" id="PTHR24333">
    <property type="entry name" value="HOMEO BOX HB9 LIKE A-RELATED"/>
    <property type="match status" value="1"/>
</dbReference>
<dbReference type="InterPro" id="IPR020479">
    <property type="entry name" value="HD_metazoa"/>
</dbReference>
<evidence type="ECO:0000256" key="7">
    <source>
        <dbReference type="RuleBase" id="RU000682"/>
    </source>
</evidence>
<evidence type="ECO:0000259" key="9">
    <source>
        <dbReference type="PROSITE" id="PS50071"/>
    </source>
</evidence>
<dbReference type="GO" id="GO:0000981">
    <property type="term" value="F:DNA-binding transcription factor activity, RNA polymerase II-specific"/>
    <property type="evidence" value="ECO:0007669"/>
    <property type="project" value="InterPro"/>
</dbReference>
<evidence type="ECO:0000256" key="4">
    <source>
        <dbReference type="ARBA" id="ARBA00023242"/>
    </source>
</evidence>
<dbReference type="SUPFAM" id="SSF46689">
    <property type="entry name" value="Homeodomain-like"/>
    <property type="match status" value="1"/>
</dbReference>
<dbReference type="PROSITE" id="PS00027">
    <property type="entry name" value="HOMEOBOX_1"/>
    <property type="match status" value="1"/>
</dbReference>
<dbReference type="OMA" id="RPHVPCM"/>
<feature type="region of interest" description="Disordered" evidence="8">
    <location>
        <begin position="84"/>
        <end position="135"/>
    </location>
</feature>
<reference evidence="11" key="1">
    <citation type="submission" date="2011-08" db="EMBL/GenBank/DDBJ databases">
        <title>The draft genome of Latimeria chalumnae.</title>
        <authorList>
            <person name="Di Palma F."/>
            <person name="Alfoldi J."/>
            <person name="Johnson J."/>
            <person name="Berlin A."/>
            <person name="Gnerre S."/>
            <person name="Jaffe D."/>
            <person name="MacCallum I."/>
            <person name="Young S."/>
            <person name="Walker B.J."/>
            <person name="Lander E."/>
            <person name="Lindblad-Toh K."/>
        </authorList>
    </citation>
    <scope>NUCLEOTIDE SEQUENCE [LARGE SCALE GENOMIC DNA]</scope>
    <source>
        <strain evidence="11">Wild caught</strain>
    </source>
</reference>